<keyword evidence="2" id="KW-0238">DNA-binding</keyword>
<dbReference type="PROSITE" id="PS50110">
    <property type="entry name" value="RESPONSE_REGULATORY"/>
    <property type="match status" value="1"/>
</dbReference>
<evidence type="ECO:0000313" key="6">
    <source>
        <dbReference type="EMBL" id="WWX25558.1"/>
    </source>
</evidence>
<dbReference type="Pfam" id="PF00072">
    <property type="entry name" value="Response_reg"/>
    <property type="match status" value="1"/>
</dbReference>
<dbReference type="PANTHER" id="PTHR43214:SF37">
    <property type="entry name" value="TRANSCRIPTIONAL REGULATORY PROTEIN YDFI"/>
    <property type="match status" value="1"/>
</dbReference>
<protein>
    <submittedName>
        <fullName evidence="6">Response regulator transcription factor</fullName>
    </submittedName>
</protein>
<dbReference type="EMBL" id="CP146612">
    <property type="protein sequence ID" value="WWX25558.1"/>
    <property type="molecule type" value="Genomic_DNA"/>
</dbReference>
<keyword evidence="1 3" id="KW-0597">Phosphoprotein</keyword>
<sequence>MIKILIADDHAIVRNGLNNVLKDEPDMQVIGEACDGEETVRQALKLKPDVLLLDILMPQGGGLTALANIIDKLPTAKVLILTISDREDDLFKALRYGAHGYLLKEAGINEVVDAVRRIAAGEVILSSQMVANLVSEFRQKSHNGEELNLSSREMEVLRYVGEGCTNSEISAKLFISESTVRTYLRRLLEKLHLRNRSEAVAYATRHHVSFNHNP</sequence>
<evidence type="ECO:0000256" key="1">
    <source>
        <dbReference type="ARBA" id="ARBA00022553"/>
    </source>
</evidence>
<dbReference type="InterPro" id="IPR000792">
    <property type="entry name" value="Tscrpt_reg_LuxR_C"/>
</dbReference>
<proteinExistence type="predicted"/>
<dbReference type="SUPFAM" id="SSF46894">
    <property type="entry name" value="C-terminal effector domain of the bipartite response regulators"/>
    <property type="match status" value="1"/>
</dbReference>
<gene>
    <name evidence="6" type="ORF">V8247_00890</name>
</gene>
<dbReference type="Proteomes" id="UP001375370">
    <property type="component" value="Chromosome"/>
</dbReference>
<dbReference type="InterPro" id="IPR011006">
    <property type="entry name" value="CheY-like_superfamily"/>
</dbReference>
<dbReference type="CDD" id="cd17535">
    <property type="entry name" value="REC_NarL-like"/>
    <property type="match status" value="1"/>
</dbReference>
<dbReference type="Gene3D" id="3.40.50.2300">
    <property type="match status" value="1"/>
</dbReference>
<dbReference type="SUPFAM" id="SSF52172">
    <property type="entry name" value="CheY-like"/>
    <property type="match status" value="1"/>
</dbReference>
<dbReference type="PROSITE" id="PS00622">
    <property type="entry name" value="HTH_LUXR_1"/>
    <property type="match status" value="1"/>
</dbReference>
<dbReference type="InterPro" id="IPR001789">
    <property type="entry name" value="Sig_transdc_resp-reg_receiver"/>
</dbReference>
<reference evidence="6 7" key="1">
    <citation type="submission" date="2024-03" db="EMBL/GenBank/DDBJ databases">
        <title>A Dehalogenimonas Isolated from Estuarine Sediments Dihaloeliminates Chlorinated Alkanes.</title>
        <authorList>
            <person name="Yang Y."/>
            <person name="Wang H."/>
        </authorList>
    </citation>
    <scope>NUCLEOTIDE SEQUENCE [LARGE SCALE GENOMIC DNA]</scope>
    <source>
        <strain evidence="6 7">W</strain>
    </source>
</reference>
<feature type="domain" description="HTH luxR-type" evidence="4">
    <location>
        <begin position="142"/>
        <end position="207"/>
    </location>
</feature>
<feature type="domain" description="Response regulatory" evidence="5">
    <location>
        <begin position="3"/>
        <end position="119"/>
    </location>
</feature>
<evidence type="ECO:0000259" key="4">
    <source>
        <dbReference type="PROSITE" id="PS50043"/>
    </source>
</evidence>
<evidence type="ECO:0000256" key="3">
    <source>
        <dbReference type="PROSITE-ProRule" id="PRU00169"/>
    </source>
</evidence>
<dbReference type="Pfam" id="PF00196">
    <property type="entry name" value="GerE"/>
    <property type="match status" value="1"/>
</dbReference>
<dbReference type="SMART" id="SM00421">
    <property type="entry name" value="HTH_LUXR"/>
    <property type="match status" value="1"/>
</dbReference>
<dbReference type="InterPro" id="IPR058245">
    <property type="entry name" value="NreC/VraR/RcsB-like_REC"/>
</dbReference>
<keyword evidence="7" id="KW-1185">Reference proteome</keyword>
<accession>A0ABZ2J5J7</accession>
<dbReference type="RefSeq" id="WP_338737829.1">
    <property type="nucleotide sequence ID" value="NZ_CP146612.1"/>
</dbReference>
<evidence type="ECO:0000256" key="2">
    <source>
        <dbReference type="ARBA" id="ARBA00023125"/>
    </source>
</evidence>
<organism evidence="6 7">
    <name type="scientific">Candidatus Dehalogenimonas loeffleri</name>
    <dbReference type="NCBI Taxonomy" id="3127115"/>
    <lineage>
        <taxon>Bacteria</taxon>
        <taxon>Bacillati</taxon>
        <taxon>Chloroflexota</taxon>
        <taxon>Dehalococcoidia</taxon>
        <taxon>Dehalococcoidales</taxon>
        <taxon>Dehalococcoidaceae</taxon>
        <taxon>Dehalogenimonas</taxon>
    </lineage>
</organism>
<evidence type="ECO:0000259" key="5">
    <source>
        <dbReference type="PROSITE" id="PS50110"/>
    </source>
</evidence>
<dbReference type="PROSITE" id="PS50043">
    <property type="entry name" value="HTH_LUXR_2"/>
    <property type="match status" value="1"/>
</dbReference>
<dbReference type="SMART" id="SM00448">
    <property type="entry name" value="REC"/>
    <property type="match status" value="1"/>
</dbReference>
<dbReference type="CDD" id="cd06170">
    <property type="entry name" value="LuxR_C_like"/>
    <property type="match status" value="1"/>
</dbReference>
<dbReference type="InterPro" id="IPR016032">
    <property type="entry name" value="Sig_transdc_resp-reg_C-effctor"/>
</dbReference>
<dbReference type="InterPro" id="IPR039420">
    <property type="entry name" value="WalR-like"/>
</dbReference>
<name>A0ABZ2J5J7_9CHLR</name>
<dbReference type="PRINTS" id="PR00038">
    <property type="entry name" value="HTHLUXR"/>
</dbReference>
<dbReference type="PANTHER" id="PTHR43214">
    <property type="entry name" value="TWO-COMPONENT RESPONSE REGULATOR"/>
    <property type="match status" value="1"/>
</dbReference>
<evidence type="ECO:0000313" key="7">
    <source>
        <dbReference type="Proteomes" id="UP001375370"/>
    </source>
</evidence>
<feature type="modified residue" description="4-aspartylphosphate" evidence="3">
    <location>
        <position position="54"/>
    </location>
</feature>